<dbReference type="Proteomes" id="UP001218188">
    <property type="component" value="Unassembled WGS sequence"/>
</dbReference>
<evidence type="ECO:0000259" key="3">
    <source>
        <dbReference type="Pfam" id="PF00561"/>
    </source>
</evidence>
<organism evidence="4 5">
    <name type="scientific">Mycena alexandri</name>
    <dbReference type="NCBI Taxonomy" id="1745969"/>
    <lineage>
        <taxon>Eukaryota</taxon>
        <taxon>Fungi</taxon>
        <taxon>Dikarya</taxon>
        <taxon>Basidiomycota</taxon>
        <taxon>Agaricomycotina</taxon>
        <taxon>Agaricomycetes</taxon>
        <taxon>Agaricomycetidae</taxon>
        <taxon>Agaricales</taxon>
        <taxon>Marasmiineae</taxon>
        <taxon>Mycenaceae</taxon>
        <taxon>Mycena</taxon>
    </lineage>
</organism>
<feature type="signal peptide" evidence="2">
    <location>
        <begin position="1"/>
        <end position="20"/>
    </location>
</feature>
<name>A0AAD6THL5_9AGAR</name>
<dbReference type="InterPro" id="IPR050960">
    <property type="entry name" value="AB_hydrolase_4_sf"/>
</dbReference>
<dbReference type="PANTHER" id="PTHR10794:SF63">
    <property type="entry name" value="ALPHA_BETA HYDROLASE 1, ISOFORM A"/>
    <property type="match status" value="1"/>
</dbReference>
<reference evidence="4" key="1">
    <citation type="submission" date="2023-03" db="EMBL/GenBank/DDBJ databases">
        <title>Massive genome expansion in bonnet fungi (Mycena s.s.) driven by repeated elements and novel gene families across ecological guilds.</title>
        <authorList>
            <consortium name="Lawrence Berkeley National Laboratory"/>
            <person name="Harder C.B."/>
            <person name="Miyauchi S."/>
            <person name="Viragh M."/>
            <person name="Kuo A."/>
            <person name="Thoen E."/>
            <person name="Andreopoulos B."/>
            <person name="Lu D."/>
            <person name="Skrede I."/>
            <person name="Drula E."/>
            <person name="Henrissat B."/>
            <person name="Morin E."/>
            <person name="Kohler A."/>
            <person name="Barry K."/>
            <person name="LaButti K."/>
            <person name="Morin E."/>
            <person name="Salamov A."/>
            <person name="Lipzen A."/>
            <person name="Mereny Z."/>
            <person name="Hegedus B."/>
            <person name="Baldrian P."/>
            <person name="Stursova M."/>
            <person name="Weitz H."/>
            <person name="Taylor A."/>
            <person name="Grigoriev I.V."/>
            <person name="Nagy L.G."/>
            <person name="Martin F."/>
            <person name="Kauserud H."/>
        </authorList>
    </citation>
    <scope>NUCLEOTIDE SEQUENCE</scope>
    <source>
        <strain evidence="4">CBHHK200</strain>
    </source>
</reference>
<dbReference type="SUPFAM" id="SSF53474">
    <property type="entry name" value="alpha/beta-Hydrolases"/>
    <property type="match status" value="1"/>
</dbReference>
<dbReference type="Pfam" id="PF00561">
    <property type="entry name" value="Abhydrolase_1"/>
    <property type="match status" value="1"/>
</dbReference>
<feature type="domain" description="AB hydrolase-1" evidence="3">
    <location>
        <begin position="124"/>
        <end position="354"/>
    </location>
</feature>
<dbReference type="GO" id="GO:0008126">
    <property type="term" value="F:acetylesterase activity"/>
    <property type="evidence" value="ECO:0007669"/>
    <property type="project" value="TreeGrafter"/>
</dbReference>
<evidence type="ECO:0000256" key="2">
    <source>
        <dbReference type="SAM" id="SignalP"/>
    </source>
</evidence>
<accession>A0AAD6THL5</accession>
<comment type="similarity">
    <text evidence="1">Belongs to the AB hydrolase superfamily. AB hydrolase 4 family.</text>
</comment>
<dbReference type="GO" id="GO:0051793">
    <property type="term" value="P:medium-chain fatty acid catabolic process"/>
    <property type="evidence" value="ECO:0007669"/>
    <property type="project" value="TreeGrafter"/>
</dbReference>
<dbReference type="PANTHER" id="PTHR10794">
    <property type="entry name" value="ABHYDROLASE DOMAIN-CONTAINING PROTEIN"/>
    <property type="match status" value="1"/>
</dbReference>
<dbReference type="InterPro" id="IPR029058">
    <property type="entry name" value="AB_hydrolase_fold"/>
</dbReference>
<keyword evidence="5" id="KW-1185">Reference proteome</keyword>
<feature type="chain" id="PRO_5042074251" evidence="2">
    <location>
        <begin position="21"/>
        <end position="456"/>
    </location>
</feature>
<evidence type="ECO:0000313" key="4">
    <source>
        <dbReference type="EMBL" id="KAJ7046759.1"/>
    </source>
</evidence>
<dbReference type="AlphaFoldDB" id="A0AAD6THL5"/>
<dbReference type="GO" id="GO:0051792">
    <property type="term" value="P:medium-chain fatty acid biosynthetic process"/>
    <property type="evidence" value="ECO:0007669"/>
    <property type="project" value="TreeGrafter"/>
</dbReference>
<comment type="caution">
    <text evidence="4">The sequence shown here is derived from an EMBL/GenBank/DDBJ whole genome shotgun (WGS) entry which is preliminary data.</text>
</comment>
<gene>
    <name evidence="4" type="ORF">C8F04DRAFT_1217240</name>
</gene>
<keyword evidence="4" id="KW-0378">Hydrolase</keyword>
<dbReference type="GO" id="GO:0047372">
    <property type="term" value="F:monoacylglycerol lipase activity"/>
    <property type="evidence" value="ECO:0007669"/>
    <property type="project" value="TreeGrafter"/>
</dbReference>
<dbReference type="InterPro" id="IPR000073">
    <property type="entry name" value="AB_hydrolase_1"/>
</dbReference>
<keyword evidence="2" id="KW-0732">Signal</keyword>
<dbReference type="Gene3D" id="3.40.50.1820">
    <property type="entry name" value="alpha/beta hydrolase"/>
    <property type="match status" value="1"/>
</dbReference>
<dbReference type="EMBL" id="JARJCM010000002">
    <property type="protein sequence ID" value="KAJ7046759.1"/>
    <property type="molecule type" value="Genomic_DNA"/>
</dbReference>
<sequence>MSVVAALVVIMGALFSVTRRRKESVLIHFPDKPASVQIRRSDGSTSTESLQRLVESRCASLRSKFQPLWWLFSGHLQTIFCVIGDFSKMDRLQYNRKLIRLEEGGTIGLDFAPADSSKVKDDTPIIVVLHGLTGGSYESYVRAVLVPACKPVEEGGLGYRGVVVNYRGCAGVPVTSPQLYSAGHTGDIRQALVYISQLYPRAPLLGLGFSLGANVLTRYLAEEGAQSRLVSGCALACPWDLAKNNDGLRYSFIGRFYSKAMATNLINLVKRNLDALSKFPDHMIAEYIPAVFKLKGALLDDFDNTFTRIAGGSPPDFPFASAQDYYKWGSSHNVVSKIRVPYLAINSADDPVVRHVPMDGGGNGLVVMALTAAGGHLGWFEAGSGGTVDRWIKAPVLEWMALTGEVIVHTTSQPAPRVYIEDGYYREEGRDGGIKEVDGGGLVDASSWQGISLQGL</sequence>
<proteinExistence type="inferred from homology"/>
<evidence type="ECO:0000313" key="5">
    <source>
        <dbReference type="Proteomes" id="UP001218188"/>
    </source>
</evidence>
<evidence type="ECO:0000256" key="1">
    <source>
        <dbReference type="ARBA" id="ARBA00010884"/>
    </source>
</evidence>
<protein>
    <submittedName>
        <fullName evidence="4">Alpha/Beta hydrolase protein</fullName>
    </submittedName>
</protein>